<evidence type="ECO:0000256" key="4">
    <source>
        <dbReference type="ARBA" id="ARBA00022679"/>
    </source>
</evidence>
<keyword evidence="9" id="KW-1185">Reference proteome</keyword>
<evidence type="ECO:0000256" key="5">
    <source>
        <dbReference type="ARBA" id="ARBA00022898"/>
    </source>
</evidence>
<name>A0A1I1EH18_9LACO</name>
<keyword evidence="4 6" id="KW-0808">Transferase</keyword>
<dbReference type="PRINTS" id="PR00753">
    <property type="entry name" value="ACCSYNTHASE"/>
</dbReference>
<evidence type="ECO:0000313" key="9">
    <source>
        <dbReference type="Proteomes" id="UP000199376"/>
    </source>
</evidence>
<dbReference type="CDD" id="cd00609">
    <property type="entry name" value="AAT_like"/>
    <property type="match status" value="1"/>
</dbReference>
<evidence type="ECO:0000256" key="3">
    <source>
        <dbReference type="ARBA" id="ARBA00022576"/>
    </source>
</evidence>
<dbReference type="PROSITE" id="PS00105">
    <property type="entry name" value="AA_TRANSFER_CLASS_1"/>
    <property type="match status" value="1"/>
</dbReference>
<dbReference type="PANTHER" id="PTHR46383:SF4">
    <property type="entry name" value="AMINOTRANSFERASE"/>
    <property type="match status" value="1"/>
</dbReference>
<dbReference type="InterPro" id="IPR015421">
    <property type="entry name" value="PyrdxlP-dep_Trfase_major"/>
</dbReference>
<dbReference type="InterPro" id="IPR015422">
    <property type="entry name" value="PyrdxlP-dep_Trfase_small"/>
</dbReference>
<feature type="domain" description="Aminotransferase class I/classII large" evidence="7">
    <location>
        <begin position="37"/>
        <end position="385"/>
    </location>
</feature>
<keyword evidence="5" id="KW-0663">Pyridoxal phosphate</keyword>
<dbReference type="Gene3D" id="3.40.640.10">
    <property type="entry name" value="Type I PLP-dependent aspartate aminotransferase-like (Major domain)"/>
    <property type="match status" value="1"/>
</dbReference>
<evidence type="ECO:0000256" key="6">
    <source>
        <dbReference type="RuleBase" id="RU000481"/>
    </source>
</evidence>
<dbReference type="EMBL" id="FOLI01000001">
    <property type="protein sequence ID" value="SFB86474.1"/>
    <property type="molecule type" value="Genomic_DNA"/>
</dbReference>
<dbReference type="InterPro" id="IPR050596">
    <property type="entry name" value="AspAT/PAT-like"/>
</dbReference>
<dbReference type="EC" id="2.6.1.-" evidence="6"/>
<dbReference type="FunFam" id="3.40.640.10:FF:000033">
    <property type="entry name" value="Aspartate aminotransferase"/>
    <property type="match status" value="1"/>
</dbReference>
<dbReference type="Proteomes" id="UP000199376">
    <property type="component" value="Unassembled WGS sequence"/>
</dbReference>
<comment type="cofactor">
    <cofactor evidence="1 6">
        <name>pyridoxal 5'-phosphate</name>
        <dbReference type="ChEBI" id="CHEBI:597326"/>
    </cofactor>
</comment>
<dbReference type="Gene3D" id="3.90.1150.10">
    <property type="entry name" value="Aspartate Aminotransferase, domain 1"/>
    <property type="match status" value="1"/>
</dbReference>
<proteinExistence type="inferred from homology"/>
<dbReference type="AlphaFoldDB" id="A0A1I1EH18"/>
<dbReference type="InterPro" id="IPR015424">
    <property type="entry name" value="PyrdxlP-dep_Trfase"/>
</dbReference>
<evidence type="ECO:0000256" key="1">
    <source>
        <dbReference type="ARBA" id="ARBA00001933"/>
    </source>
</evidence>
<evidence type="ECO:0000256" key="2">
    <source>
        <dbReference type="ARBA" id="ARBA00007441"/>
    </source>
</evidence>
<dbReference type="InterPro" id="IPR004838">
    <property type="entry name" value="NHTrfase_class1_PyrdxlP-BS"/>
</dbReference>
<dbReference type="GO" id="GO:0030170">
    <property type="term" value="F:pyridoxal phosphate binding"/>
    <property type="evidence" value="ECO:0007669"/>
    <property type="project" value="InterPro"/>
</dbReference>
<keyword evidence="3 6" id="KW-0032">Aminotransferase</keyword>
<evidence type="ECO:0000259" key="7">
    <source>
        <dbReference type="Pfam" id="PF00155"/>
    </source>
</evidence>
<evidence type="ECO:0000313" key="8">
    <source>
        <dbReference type="EMBL" id="SFB86474.1"/>
    </source>
</evidence>
<dbReference type="RefSeq" id="WP_091501638.1">
    <property type="nucleotide sequence ID" value="NZ_FOLI01000001.1"/>
</dbReference>
<dbReference type="InterPro" id="IPR004839">
    <property type="entry name" value="Aminotransferase_I/II_large"/>
</dbReference>
<dbReference type="GO" id="GO:0008483">
    <property type="term" value="F:transaminase activity"/>
    <property type="evidence" value="ECO:0007669"/>
    <property type="project" value="UniProtKB-KW"/>
</dbReference>
<dbReference type="STRING" id="283737.SAMN05660453_0477"/>
<dbReference type="PANTHER" id="PTHR46383">
    <property type="entry name" value="ASPARTATE AMINOTRANSFERASE"/>
    <property type="match status" value="1"/>
</dbReference>
<dbReference type="GO" id="GO:0006520">
    <property type="term" value="P:amino acid metabolic process"/>
    <property type="evidence" value="ECO:0007669"/>
    <property type="project" value="InterPro"/>
</dbReference>
<dbReference type="SUPFAM" id="SSF53383">
    <property type="entry name" value="PLP-dependent transferases"/>
    <property type="match status" value="1"/>
</dbReference>
<protein>
    <recommendedName>
        <fullName evidence="6">Aminotransferase</fullName>
        <ecNumber evidence="6">2.6.1.-</ecNumber>
    </recommendedName>
</protein>
<comment type="similarity">
    <text evidence="2 6">Belongs to the class-I pyridoxal-phosphate-dependent aminotransferase family.</text>
</comment>
<accession>A0A1I1EH18</accession>
<sequence>MPELLPQLEDSYNQRLNLVKPSKIRSFDNQISDIEGLVKLTIGEPDFDTPDHIKKAAIKAMQQNQTHYTAQAGTAALQEAIAGYLKRHHDLVYSAHSEIVATVGATEAIYAILETLINPGDQFVIPTPAFALYEPIINLLGGEVIDVDTSETDFKLSPTVLEKVLSENARVKAVFLSYPNNPSGSTLSEEEVHALAKVIKKHHVFVISDEIYSDLTYDKQPYSIARDLPKQTIYISGVSKSYAMTGWRIGFVAAPADFIARLRKIHAFMVTCPSAIDQAAAAEAFLNGDADIDKMRFEYRERRNVLFQGLTSMGLRPLYPEGAFYLFVPVPESFQNDDELFAFRLARMAKVGVIPGSAFGNGGKGYVRLSYAASMDSIKEALRRIKTALNDGVFVND</sequence>
<organism evidence="8 9">
    <name type="scientific">Fructobacillus durionis</name>
    <dbReference type="NCBI Taxonomy" id="283737"/>
    <lineage>
        <taxon>Bacteria</taxon>
        <taxon>Bacillati</taxon>
        <taxon>Bacillota</taxon>
        <taxon>Bacilli</taxon>
        <taxon>Lactobacillales</taxon>
        <taxon>Lactobacillaceae</taxon>
        <taxon>Fructobacillus</taxon>
    </lineage>
</organism>
<reference evidence="8 9" key="1">
    <citation type="submission" date="2016-10" db="EMBL/GenBank/DDBJ databases">
        <authorList>
            <person name="de Groot N.N."/>
        </authorList>
    </citation>
    <scope>NUCLEOTIDE SEQUENCE [LARGE SCALE GENOMIC DNA]</scope>
    <source>
        <strain evidence="8 9">DSM 19113</strain>
    </source>
</reference>
<dbReference type="Pfam" id="PF00155">
    <property type="entry name" value="Aminotran_1_2"/>
    <property type="match status" value="1"/>
</dbReference>
<gene>
    <name evidence="8" type="ORF">SAMN05660453_0477</name>
</gene>
<dbReference type="OrthoDB" id="9802328at2"/>